<dbReference type="Proteomes" id="UP001348369">
    <property type="component" value="Plasmid unnamed2"/>
</dbReference>
<sequence length="212" mass="23201">MKGVRTFVPLPTGETTMDSISYQHGDNARRGGVDITISLSPEEAAALGGEAGILTDWFDTALWALALFRNGRTDRATLAPSRDVTSDDLYTVINDLDHRLLPRLQGVRDAAIRRHQELGGSLGDLALAMDVAKSTAQSRRNVVMNRPDGPTSWERWAIQGGPQGRERCKACGHPARPSDPIVTTVDDDGYRIHRSHTEDPRDGFHGAAYTQD</sequence>
<name>A0ACD5A0G2_9ACTN</name>
<keyword evidence="1" id="KW-0614">Plasmid</keyword>
<dbReference type="EMBL" id="CP109111">
    <property type="protein sequence ID" value="WSC03583.1"/>
    <property type="molecule type" value="Genomic_DNA"/>
</dbReference>
<keyword evidence="2" id="KW-1185">Reference proteome</keyword>
<evidence type="ECO:0000313" key="1">
    <source>
        <dbReference type="EMBL" id="WSC03583.1"/>
    </source>
</evidence>
<proteinExistence type="predicted"/>
<reference evidence="1" key="1">
    <citation type="submission" date="2022-10" db="EMBL/GenBank/DDBJ databases">
        <title>The complete genomes of actinobacterial strains from the NBC collection.</title>
        <authorList>
            <person name="Joergensen T.S."/>
            <person name="Alvarez Arevalo M."/>
            <person name="Sterndorff E.B."/>
            <person name="Faurdal D."/>
            <person name="Vuksanovic O."/>
            <person name="Mourched A.-S."/>
            <person name="Charusanti P."/>
            <person name="Shaw S."/>
            <person name="Blin K."/>
            <person name="Weber T."/>
        </authorList>
    </citation>
    <scope>NUCLEOTIDE SEQUENCE</scope>
    <source>
        <strain evidence="1">NBC 01771</strain>
    </source>
</reference>
<gene>
    <name evidence="1" type="ORF">OG835_42585</name>
</gene>
<evidence type="ECO:0000313" key="2">
    <source>
        <dbReference type="Proteomes" id="UP001348369"/>
    </source>
</evidence>
<protein>
    <submittedName>
        <fullName evidence="1">Uncharacterized protein</fullName>
    </submittedName>
</protein>
<geneLocation type="plasmid" evidence="1 2">
    <name>unnamed2</name>
</geneLocation>
<accession>A0ACD5A0G2</accession>
<organism evidence="1 2">
    <name type="scientific">Streptomyces scopuliridis</name>
    <dbReference type="NCBI Taxonomy" id="452529"/>
    <lineage>
        <taxon>Bacteria</taxon>
        <taxon>Bacillati</taxon>
        <taxon>Actinomycetota</taxon>
        <taxon>Actinomycetes</taxon>
        <taxon>Kitasatosporales</taxon>
        <taxon>Streptomycetaceae</taxon>
        <taxon>Streptomyces</taxon>
    </lineage>
</organism>